<dbReference type="Proteomes" id="UP000293846">
    <property type="component" value="Unassembled WGS sequence"/>
</dbReference>
<name>A0A4R1ALD4_9BACI</name>
<comment type="caution">
    <text evidence="1">The sequence shown here is derived from an EMBL/GenBank/DDBJ whole genome shotgun (WGS) entry which is preliminary data.</text>
</comment>
<evidence type="ECO:0000313" key="1">
    <source>
        <dbReference type="EMBL" id="TCJ00494.1"/>
    </source>
</evidence>
<dbReference type="EMBL" id="SJTH01000106">
    <property type="protein sequence ID" value="TCJ00494.1"/>
    <property type="molecule type" value="Genomic_DNA"/>
</dbReference>
<dbReference type="AlphaFoldDB" id="A0A4R1ALD4"/>
<gene>
    <name evidence="1" type="ORF">E0Y62_26590</name>
</gene>
<reference evidence="1 2" key="1">
    <citation type="submission" date="2019-03" db="EMBL/GenBank/DDBJ databases">
        <authorList>
            <person name="Jensen L."/>
            <person name="Storgaard J."/>
            <person name="Sulaj E."/>
            <person name="Schramm A."/>
            <person name="Marshall I.P.G."/>
        </authorList>
    </citation>
    <scope>NUCLEOTIDE SEQUENCE [LARGE SCALE GENOMIC DNA]</scope>
    <source>
        <strain evidence="1 2">2017H2G3</strain>
    </source>
</reference>
<evidence type="ECO:0000313" key="2">
    <source>
        <dbReference type="Proteomes" id="UP000293846"/>
    </source>
</evidence>
<proteinExistence type="predicted"/>
<accession>A0A4R1ALD4</accession>
<protein>
    <submittedName>
        <fullName evidence="1">Uncharacterized protein</fullName>
    </submittedName>
</protein>
<keyword evidence="2" id="KW-1185">Reference proteome</keyword>
<sequence length="139" mass="16218">MDTSDIAKIILESNTNLDSLEEGLTAEKYNHLTSTEKFILKSKWAKEQLELNMLGIEGNDHIKSKLNKFDLPLKRTMIKVFIGNKYFDKYETPEKIAECFNITSQEVERLLKKGDKEDYQIFSFIKVSEILKGNEYIEE</sequence>
<organism evidence="1 2">
    <name type="scientific">Cytobacillus praedii</name>
    <dbReference type="NCBI Taxonomy" id="1742358"/>
    <lineage>
        <taxon>Bacteria</taxon>
        <taxon>Bacillati</taxon>
        <taxon>Bacillota</taxon>
        <taxon>Bacilli</taxon>
        <taxon>Bacillales</taxon>
        <taxon>Bacillaceae</taxon>
        <taxon>Cytobacillus</taxon>
    </lineage>
</organism>
<dbReference type="RefSeq" id="WP_131239549.1">
    <property type="nucleotide sequence ID" value="NZ_SJTH01000106.1"/>
</dbReference>